<keyword evidence="3" id="KW-0732">Signal</keyword>
<keyword evidence="2" id="KW-0812">Transmembrane</keyword>
<evidence type="ECO:0000313" key="4">
    <source>
        <dbReference type="EMBL" id="KAF2181100.1"/>
    </source>
</evidence>
<feature type="transmembrane region" description="Helical" evidence="2">
    <location>
        <begin position="548"/>
        <end position="570"/>
    </location>
</feature>
<reference evidence="4" key="1">
    <citation type="journal article" date="2020" name="Stud. Mycol.">
        <title>101 Dothideomycetes genomes: a test case for predicting lifestyles and emergence of pathogens.</title>
        <authorList>
            <person name="Haridas S."/>
            <person name="Albert R."/>
            <person name="Binder M."/>
            <person name="Bloem J."/>
            <person name="Labutti K."/>
            <person name="Salamov A."/>
            <person name="Andreopoulos B."/>
            <person name="Baker S."/>
            <person name="Barry K."/>
            <person name="Bills G."/>
            <person name="Bluhm B."/>
            <person name="Cannon C."/>
            <person name="Castanera R."/>
            <person name="Culley D."/>
            <person name="Daum C."/>
            <person name="Ezra D."/>
            <person name="Gonzalez J."/>
            <person name="Henrissat B."/>
            <person name="Kuo A."/>
            <person name="Liang C."/>
            <person name="Lipzen A."/>
            <person name="Lutzoni F."/>
            <person name="Magnuson J."/>
            <person name="Mondo S."/>
            <person name="Nolan M."/>
            <person name="Ohm R."/>
            <person name="Pangilinan J."/>
            <person name="Park H.-J."/>
            <person name="Ramirez L."/>
            <person name="Alfaro M."/>
            <person name="Sun H."/>
            <person name="Tritt A."/>
            <person name="Yoshinaga Y."/>
            <person name="Zwiers L.-H."/>
            <person name="Turgeon B."/>
            <person name="Goodwin S."/>
            <person name="Spatafora J."/>
            <person name="Crous P."/>
            <person name="Grigoriev I."/>
        </authorList>
    </citation>
    <scope>NUCLEOTIDE SEQUENCE</scope>
    <source>
        <strain evidence="4">CBS 207.26</strain>
    </source>
</reference>
<evidence type="ECO:0000256" key="3">
    <source>
        <dbReference type="SAM" id="SignalP"/>
    </source>
</evidence>
<dbReference type="OrthoDB" id="3945378at2759"/>
<dbReference type="AlphaFoldDB" id="A0A6A6DSZ9"/>
<feature type="region of interest" description="Disordered" evidence="1">
    <location>
        <begin position="410"/>
        <end position="456"/>
    </location>
</feature>
<proteinExistence type="predicted"/>
<feature type="compositionally biased region" description="Polar residues" evidence="1">
    <location>
        <begin position="265"/>
        <end position="316"/>
    </location>
</feature>
<feature type="signal peptide" evidence="3">
    <location>
        <begin position="1"/>
        <end position="27"/>
    </location>
</feature>
<keyword evidence="2" id="KW-0472">Membrane</keyword>
<evidence type="ECO:0000313" key="5">
    <source>
        <dbReference type="Proteomes" id="UP000800200"/>
    </source>
</evidence>
<feature type="transmembrane region" description="Helical" evidence="2">
    <location>
        <begin position="582"/>
        <end position="600"/>
    </location>
</feature>
<dbReference type="Proteomes" id="UP000800200">
    <property type="component" value="Unassembled WGS sequence"/>
</dbReference>
<name>A0A6A6DSZ9_9PEZI</name>
<accession>A0A6A6DSZ9</accession>
<feature type="transmembrane region" description="Helical" evidence="2">
    <location>
        <begin position="102"/>
        <end position="122"/>
    </location>
</feature>
<feature type="region of interest" description="Disordered" evidence="1">
    <location>
        <begin position="256"/>
        <end position="316"/>
    </location>
</feature>
<feature type="transmembrane region" description="Helical" evidence="2">
    <location>
        <begin position="76"/>
        <end position="95"/>
    </location>
</feature>
<dbReference type="EMBL" id="ML994654">
    <property type="protein sequence ID" value="KAF2181100.1"/>
    <property type="molecule type" value="Genomic_DNA"/>
</dbReference>
<keyword evidence="5" id="KW-1185">Reference proteome</keyword>
<gene>
    <name evidence="4" type="ORF">K469DRAFT_265222</name>
</gene>
<protein>
    <submittedName>
        <fullName evidence="4">Uncharacterized protein</fullName>
    </submittedName>
</protein>
<feature type="transmembrane region" description="Helical" evidence="2">
    <location>
        <begin position="191"/>
        <end position="211"/>
    </location>
</feature>
<feature type="compositionally biased region" description="Low complexity" evidence="1">
    <location>
        <begin position="410"/>
        <end position="433"/>
    </location>
</feature>
<feature type="compositionally biased region" description="Pro residues" evidence="1">
    <location>
        <begin position="434"/>
        <end position="443"/>
    </location>
</feature>
<keyword evidence="2" id="KW-1133">Transmembrane helix</keyword>
<feature type="chain" id="PRO_5025519990" evidence="3">
    <location>
        <begin position="28"/>
        <end position="652"/>
    </location>
</feature>
<sequence length="652" mass="72967">MAGVSVVLLRIVFLISCFFAFSSFTQAHPFSASRLPSPDLSHLVQTTNLAPPINSSNFPRSETCGFEGNPDVYGPGIRIGIYTQTIAVWITKYFLLSQAHVLRDSITIFSIALLSVSIIFAVRAPTVYTVEFFIVLQILSWSCLTGVRSRSSYARQTFRNRSVRVGLTEMFNMGALILHTWFWFYGMDKTRMVGCGAFVFFFAKVDMYGWFRGLMKAMTLLGLLDHVHDVVLRGVGMWSDWPMRKWEEELENEMKRWEEGEKESNSINSGASTSDDTFRSPVSPSVQPSTKEPSFDSSRSSTWDANSTQADTESISQKIHRIQASIVERQLQESLALCPPPVTSGRLDTTQQTPHTDSLETQFPTFEDIYRGEVFLSHCIAARLSPRFQERHPIVYKILLALLFVPRPLSSSDNRTSSTTSSTYMPSNSTLPSTHPPPTPKTPISPTAETGSEPAQPPTYTTCVITILQSIFTLNFPHRAAILLIHLIRSRSLDPINGVYQLYAALTSSPSSPSQSTIPSPAGIALASSLLLSRLPDLTQRVKYMQTFIDITIHIFMILQLEFTIVWNGVRGLGGLENVGQLIPFIIGVGGLGLVLGRWGEYGWGCLRGKREWRTMVEEVKAERQDDDLVEGIGKVYEEWKKRIAEEGRSRT</sequence>
<feature type="transmembrane region" description="Helical" evidence="2">
    <location>
        <begin position="167"/>
        <end position="185"/>
    </location>
</feature>
<organism evidence="4 5">
    <name type="scientific">Zopfia rhizophila CBS 207.26</name>
    <dbReference type="NCBI Taxonomy" id="1314779"/>
    <lineage>
        <taxon>Eukaryota</taxon>
        <taxon>Fungi</taxon>
        <taxon>Dikarya</taxon>
        <taxon>Ascomycota</taxon>
        <taxon>Pezizomycotina</taxon>
        <taxon>Dothideomycetes</taxon>
        <taxon>Dothideomycetes incertae sedis</taxon>
        <taxon>Zopfiaceae</taxon>
        <taxon>Zopfia</taxon>
    </lineage>
</organism>
<feature type="transmembrane region" description="Helical" evidence="2">
    <location>
        <begin position="128"/>
        <end position="147"/>
    </location>
</feature>
<evidence type="ECO:0000256" key="2">
    <source>
        <dbReference type="SAM" id="Phobius"/>
    </source>
</evidence>
<evidence type="ECO:0000256" key="1">
    <source>
        <dbReference type="SAM" id="MobiDB-lite"/>
    </source>
</evidence>